<protein>
    <submittedName>
        <fullName evidence="1">Uncharacterized protein DUF2490</fullName>
    </submittedName>
</protein>
<proteinExistence type="predicted"/>
<reference evidence="1 2" key="1">
    <citation type="submission" date="2018-07" db="EMBL/GenBank/DDBJ databases">
        <title>Genomic Encyclopedia of Type Strains, Phase IV (KMG-IV): sequencing the most valuable type-strain genomes for metagenomic binning, comparative biology and taxonomic classification.</title>
        <authorList>
            <person name="Goeker M."/>
        </authorList>
    </citation>
    <scope>NUCLEOTIDE SEQUENCE [LARGE SCALE GENOMIC DNA]</scope>
    <source>
        <strain evidence="1 2">DSM 21410</strain>
    </source>
</reference>
<dbReference type="EMBL" id="QPJS01000001">
    <property type="protein sequence ID" value="RCX05133.1"/>
    <property type="molecule type" value="Genomic_DNA"/>
</dbReference>
<keyword evidence="2" id="KW-1185">Reference proteome</keyword>
<sequence length="255" mass="29969">MNVRFLFCSFSLVYLTLAEGQISKDIEHSPAIWGGYISSVRVSEKVSVWNDLHYVPNSFFIYRTGLSWHFTPQVTGTAGYAFLNTSPRTNGLLARSEHRPWMQLVFNFKIGARAVFNHRIRYDYRIRQVLRGGDILNDEWTAYHRLRFMSSLRFPLLGSQLGDYNPFFSINNEILFNFGDNIIWNYFDQNRSWLNIGYQFPGLTLQLGYMLRWVQGSVPGRITYYHTAVFWVTHALDVSKKKEKNMENELLHREP</sequence>
<dbReference type="AlphaFoldDB" id="A0A369A7K7"/>
<evidence type="ECO:0000313" key="1">
    <source>
        <dbReference type="EMBL" id="RCX05133.1"/>
    </source>
</evidence>
<dbReference type="Proteomes" id="UP000253517">
    <property type="component" value="Unassembled WGS sequence"/>
</dbReference>
<evidence type="ECO:0000313" key="2">
    <source>
        <dbReference type="Proteomes" id="UP000253517"/>
    </source>
</evidence>
<dbReference type="InterPro" id="IPR019619">
    <property type="entry name" value="DUF2490"/>
</dbReference>
<organism evidence="1 2">
    <name type="scientific">Schleiferia thermophila</name>
    <dbReference type="NCBI Taxonomy" id="884107"/>
    <lineage>
        <taxon>Bacteria</taxon>
        <taxon>Pseudomonadati</taxon>
        <taxon>Bacteroidota</taxon>
        <taxon>Flavobacteriia</taxon>
        <taxon>Flavobacteriales</taxon>
        <taxon>Schleiferiaceae</taxon>
        <taxon>Schleiferia</taxon>
    </lineage>
</organism>
<gene>
    <name evidence="1" type="ORF">DES35_101415</name>
</gene>
<accession>A0A369A7K7</accession>
<name>A0A369A7K7_9FLAO</name>
<dbReference type="Pfam" id="PF10677">
    <property type="entry name" value="DUF2490"/>
    <property type="match status" value="1"/>
</dbReference>
<comment type="caution">
    <text evidence="1">The sequence shown here is derived from an EMBL/GenBank/DDBJ whole genome shotgun (WGS) entry which is preliminary data.</text>
</comment>
<dbReference type="RefSeq" id="WP_114365660.1">
    <property type="nucleotide sequence ID" value="NZ_BHZF01000001.1"/>
</dbReference>